<keyword evidence="3" id="KW-1185">Reference proteome</keyword>
<dbReference type="STRING" id="1391654.AKJ09_04391"/>
<protein>
    <submittedName>
        <fullName evidence="2">Uncharacterized protein</fullName>
    </submittedName>
</protein>
<evidence type="ECO:0000313" key="2">
    <source>
        <dbReference type="EMBL" id="AKU97727.1"/>
    </source>
</evidence>
<dbReference type="KEGG" id="llu:AKJ09_04391"/>
<name>A0A0K1PW35_9BACT</name>
<evidence type="ECO:0000313" key="3">
    <source>
        <dbReference type="Proteomes" id="UP000064967"/>
    </source>
</evidence>
<feature type="region of interest" description="Disordered" evidence="1">
    <location>
        <begin position="1"/>
        <end position="51"/>
    </location>
</feature>
<dbReference type="EMBL" id="CP012333">
    <property type="protein sequence ID" value="AKU97727.1"/>
    <property type="molecule type" value="Genomic_DNA"/>
</dbReference>
<organism evidence="2 3">
    <name type="scientific">Labilithrix luteola</name>
    <dbReference type="NCBI Taxonomy" id="1391654"/>
    <lineage>
        <taxon>Bacteria</taxon>
        <taxon>Pseudomonadati</taxon>
        <taxon>Myxococcota</taxon>
        <taxon>Polyangia</taxon>
        <taxon>Polyangiales</taxon>
        <taxon>Labilitrichaceae</taxon>
        <taxon>Labilithrix</taxon>
    </lineage>
</organism>
<dbReference type="Proteomes" id="UP000064967">
    <property type="component" value="Chromosome"/>
</dbReference>
<gene>
    <name evidence="2" type="ORF">AKJ09_04391</name>
</gene>
<proteinExistence type="predicted"/>
<evidence type="ECO:0000256" key="1">
    <source>
        <dbReference type="SAM" id="MobiDB-lite"/>
    </source>
</evidence>
<dbReference type="AlphaFoldDB" id="A0A0K1PW35"/>
<reference evidence="2 3" key="1">
    <citation type="submission" date="2015-08" db="EMBL/GenBank/DDBJ databases">
        <authorList>
            <person name="Babu N.S."/>
            <person name="Beckwith C.J."/>
            <person name="Beseler K.G."/>
            <person name="Brison A."/>
            <person name="Carone J.V."/>
            <person name="Caskin T.P."/>
            <person name="Diamond M."/>
            <person name="Durham M.E."/>
            <person name="Foxe J.M."/>
            <person name="Go M."/>
            <person name="Henderson B.A."/>
            <person name="Jones I.B."/>
            <person name="McGettigan J.A."/>
            <person name="Micheletti S.J."/>
            <person name="Nasrallah M.E."/>
            <person name="Ortiz D."/>
            <person name="Piller C.R."/>
            <person name="Privatt S.R."/>
            <person name="Schneider S.L."/>
            <person name="Sharp S."/>
            <person name="Smith T.C."/>
            <person name="Stanton J.D."/>
            <person name="Ullery H.E."/>
            <person name="Wilson R.J."/>
            <person name="Serrano M.G."/>
            <person name="Buck G."/>
            <person name="Lee V."/>
            <person name="Wang Y."/>
            <person name="Carvalho R."/>
            <person name="Voegtly L."/>
            <person name="Shi R."/>
            <person name="Duckworth R."/>
            <person name="Johnson A."/>
            <person name="Loviza R."/>
            <person name="Walstead R."/>
            <person name="Shah Z."/>
            <person name="Kiflezghi M."/>
            <person name="Wade K."/>
            <person name="Ball S.L."/>
            <person name="Bradley K.W."/>
            <person name="Asai D.J."/>
            <person name="Bowman C.A."/>
            <person name="Russell D.A."/>
            <person name="Pope W.H."/>
            <person name="Jacobs-Sera D."/>
            <person name="Hendrix R.W."/>
            <person name="Hatfull G.F."/>
        </authorList>
    </citation>
    <scope>NUCLEOTIDE SEQUENCE [LARGE SCALE GENOMIC DNA]</scope>
    <source>
        <strain evidence="2 3">DSM 27648</strain>
    </source>
</reference>
<feature type="compositionally biased region" description="Polar residues" evidence="1">
    <location>
        <begin position="42"/>
        <end position="51"/>
    </location>
</feature>
<sequence>MPDPQGAQKKATEPRPSLSRSTDARLHDVIGWPALPPRGVELTSSTMENLR</sequence>
<accession>A0A0K1PW35</accession>